<reference evidence="3" key="1">
    <citation type="submission" date="2021-01" db="EMBL/GenBank/DDBJ databases">
        <title>Whole genome shotgun sequence of Actinocatenispora rupis NBRC 107355.</title>
        <authorList>
            <person name="Komaki H."/>
            <person name="Tamura T."/>
        </authorList>
    </citation>
    <scope>NUCLEOTIDE SEQUENCE</scope>
    <source>
        <strain evidence="3">NBRC 107355</strain>
    </source>
</reference>
<accession>A0A8J3JG74</accession>
<evidence type="ECO:0000259" key="2">
    <source>
        <dbReference type="Pfam" id="PF04909"/>
    </source>
</evidence>
<dbReference type="GO" id="GO:0016831">
    <property type="term" value="F:carboxy-lyase activity"/>
    <property type="evidence" value="ECO:0007669"/>
    <property type="project" value="InterPro"/>
</dbReference>
<feature type="domain" description="Amidohydrolase-related" evidence="2">
    <location>
        <begin position="6"/>
        <end position="254"/>
    </location>
</feature>
<name>A0A8J3JG74_9ACTN</name>
<dbReference type="AlphaFoldDB" id="A0A8J3JG74"/>
<dbReference type="GO" id="GO:0016787">
    <property type="term" value="F:hydrolase activity"/>
    <property type="evidence" value="ECO:0007669"/>
    <property type="project" value="InterPro"/>
</dbReference>
<proteinExistence type="predicted"/>
<gene>
    <name evidence="3" type="ORF">Aru02nite_62320</name>
</gene>
<dbReference type="InterPro" id="IPR006680">
    <property type="entry name" value="Amidohydro-rel"/>
</dbReference>
<dbReference type="Proteomes" id="UP000612808">
    <property type="component" value="Unassembled WGS sequence"/>
</dbReference>
<protein>
    <recommendedName>
        <fullName evidence="2">Amidohydrolase-related domain-containing protein</fullName>
    </recommendedName>
</protein>
<dbReference type="Gene3D" id="3.20.20.140">
    <property type="entry name" value="Metal-dependent hydrolases"/>
    <property type="match status" value="1"/>
</dbReference>
<evidence type="ECO:0000313" key="4">
    <source>
        <dbReference type="Proteomes" id="UP000612808"/>
    </source>
</evidence>
<dbReference type="SUPFAM" id="SSF51556">
    <property type="entry name" value="Metallo-dependent hydrolases"/>
    <property type="match status" value="1"/>
</dbReference>
<comment type="caution">
    <text evidence="3">The sequence shown here is derived from an EMBL/GenBank/DDBJ whole genome shotgun (WGS) entry which is preliminary data.</text>
</comment>
<dbReference type="Pfam" id="PF04909">
    <property type="entry name" value="Amidohydro_2"/>
    <property type="match status" value="1"/>
</dbReference>
<keyword evidence="4" id="KW-1185">Reference proteome</keyword>
<evidence type="ECO:0000313" key="3">
    <source>
        <dbReference type="EMBL" id="GID15343.1"/>
    </source>
</evidence>
<dbReference type="InterPro" id="IPR032466">
    <property type="entry name" value="Metal_Hydrolase"/>
</dbReference>
<evidence type="ECO:0000256" key="1">
    <source>
        <dbReference type="ARBA" id="ARBA00023239"/>
    </source>
</evidence>
<dbReference type="EMBL" id="BOMB01000041">
    <property type="protein sequence ID" value="GID15343.1"/>
    <property type="molecule type" value="Genomic_DNA"/>
</dbReference>
<keyword evidence="1" id="KW-0456">Lyase</keyword>
<organism evidence="3 4">
    <name type="scientific">Actinocatenispora rupis</name>
    <dbReference type="NCBI Taxonomy" id="519421"/>
    <lineage>
        <taxon>Bacteria</taxon>
        <taxon>Bacillati</taxon>
        <taxon>Actinomycetota</taxon>
        <taxon>Actinomycetes</taxon>
        <taxon>Micromonosporales</taxon>
        <taxon>Micromonosporaceae</taxon>
        <taxon>Actinocatenispora</taxon>
    </lineage>
</organism>
<sequence length="258" mass="27918">MDIPIVDFHTHTPAWDHASWLAGTAFTPADFTAFLDSAGIRAAVVLSHDGLFHATPEANDRLAEFVAADPDRMVAFGTVNARYPGAVEEMERCFGTLGIRGLKIHPWLQGVSMHEPSLDPIAEVVAAHGGIVLCHDGTPPYATATQIAAFARRHPTVPVVLGHAGLHDTWREAIAAVTETANLYICLCGVPPYAGRQIIERCPTDRVLFGSDAGLSDQVGQAYAVARAHEITRWGVDEATLRRVLYDNPRDLLGGWPQ</sequence>
<dbReference type="InterPro" id="IPR032465">
    <property type="entry name" value="ACMSD"/>
</dbReference>
<dbReference type="RefSeq" id="WP_203663609.1">
    <property type="nucleotide sequence ID" value="NZ_BAAAZM010000021.1"/>
</dbReference>
<dbReference type="PANTHER" id="PTHR21240">
    <property type="entry name" value="2-AMINO-3-CARBOXYLMUCONATE-6-SEMIALDEHYDE DECARBOXYLASE"/>
    <property type="match status" value="1"/>
</dbReference>